<accession>A0A419SLX8</accession>
<dbReference type="SUPFAM" id="SSF52218">
    <property type="entry name" value="Flavoproteins"/>
    <property type="match status" value="1"/>
</dbReference>
<dbReference type="OrthoDB" id="9805013at2"/>
<comment type="function">
    <text evidence="6">Also exhibits azoreductase activity. Catalyzes the reductive cleavage of the azo bond in aromatic azo compounds to the corresponding amines.</text>
</comment>
<dbReference type="EMBL" id="MCHY01000007">
    <property type="protein sequence ID" value="RKD25068.1"/>
    <property type="molecule type" value="Genomic_DNA"/>
</dbReference>
<evidence type="ECO:0000256" key="5">
    <source>
        <dbReference type="ARBA" id="ARBA00048542"/>
    </source>
</evidence>
<dbReference type="Proteomes" id="UP000284219">
    <property type="component" value="Unassembled WGS sequence"/>
</dbReference>
<dbReference type="AlphaFoldDB" id="A0A419SLX8"/>
<dbReference type="Gene3D" id="3.40.50.360">
    <property type="match status" value="1"/>
</dbReference>
<comment type="function">
    <text evidence="6">Quinone reductase that provides resistance to thiol-specific stress caused by electrophilic quinones.</text>
</comment>
<dbReference type="InterPro" id="IPR003680">
    <property type="entry name" value="Flavodoxin_fold"/>
</dbReference>
<evidence type="ECO:0000259" key="7">
    <source>
        <dbReference type="Pfam" id="PF02525"/>
    </source>
</evidence>
<dbReference type="InterPro" id="IPR023048">
    <property type="entry name" value="NADH:quinone_OxRdtase_FMN_depd"/>
</dbReference>
<comment type="catalytic activity">
    <reaction evidence="6">
        <text>2 a quinone + NADH + H(+) = 2 a 1,4-benzosemiquinone + NAD(+)</text>
        <dbReference type="Rhea" id="RHEA:65952"/>
        <dbReference type="ChEBI" id="CHEBI:15378"/>
        <dbReference type="ChEBI" id="CHEBI:57540"/>
        <dbReference type="ChEBI" id="CHEBI:57945"/>
        <dbReference type="ChEBI" id="CHEBI:132124"/>
        <dbReference type="ChEBI" id="CHEBI:134225"/>
    </reaction>
</comment>
<keyword evidence="2 6" id="KW-0288">FMN</keyword>
<protein>
    <recommendedName>
        <fullName evidence="6">FMN dependent NADH:quinone oxidoreductase</fullName>
        <ecNumber evidence="6">1.6.5.-</ecNumber>
    </recommendedName>
    <alternativeName>
        <fullName evidence="6">Azo-dye reductase</fullName>
    </alternativeName>
    <alternativeName>
        <fullName evidence="6">FMN-dependent NADH-azo compound oxidoreductase</fullName>
    </alternativeName>
    <alternativeName>
        <fullName evidence="6">FMN-dependent NADH-azoreductase</fullName>
        <ecNumber evidence="6">1.7.1.17</ecNumber>
    </alternativeName>
</protein>
<evidence type="ECO:0000256" key="3">
    <source>
        <dbReference type="ARBA" id="ARBA00023002"/>
    </source>
</evidence>
<dbReference type="InterPro" id="IPR050104">
    <property type="entry name" value="FMN-dep_NADH:Q_OxRdtase_AzoR1"/>
</dbReference>
<dbReference type="GO" id="GO:0016652">
    <property type="term" value="F:oxidoreductase activity, acting on NAD(P)H as acceptor"/>
    <property type="evidence" value="ECO:0007669"/>
    <property type="project" value="UniProtKB-UniRule"/>
</dbReference>
<comment type="catalytic activity">
    <reaction evidence="5">
        <text>N,N-dimethyl-1,4-phenylenediamine + anthranilate + 2 NAD(+) = 2-(4-dimethylaminophenyl)diazenylbenzoate + 2 NADH + 2 H(+)</text>
        <dbReference type="Rhea" id="RHEA:55872"/>
        <dbReference type="ChEBI" id="CHEBI:15378"/>
        <dbReference type="ChEBI" id="CHEBI:15783"/>
        <dbReference type="ChEBI" id="CHEBI:16567"/>
        <dbReference type="ChEBI" id="CHEBI:57540"/>
        <dbReference type="ChEBI" id="CHEBI:57945"/>
        <dbReference type="ChEBI" id="CHEBI:71579"/>
        <dbReference type="EC" id="1.7.1.17"/>
    </reaction>
    <physiologicalReaction direction="right-to-left" evidence="5">
        <dbReference type="Rhea" id="RHEA:55874"/>
    </physiologicalReaction>
</comment>
<evidence type="ECO:0000256" key="2">
    <source>
        <dbReference type="ARBA" id="ARBA00022643"/>
    </source>
</evidence>
<comment type="caution">
    <text evidence="8">The sequence shown here is derived from an EMBL/GenBank/DDBJ whole genome shotgun (WGS) entry which is preliminary data.</text>
</comment>
<dbReference type="EC" id="1.6.5.-" evidence="6"/>
<evidence type="ECO:0000313" key="8">
    <source>
        <dbReference type="EMBL" id="RKD25068.1"/>
    </source>
</evidence>
<sequence>MAKVLYITANPKSVEHSYCLSVGQAFLETYQQENPTDEIITLNLFEEEFPKLDHDVFSAWGKLQQGVDFSELTDEETRKVGRLNEIVDQFISMDKYVFVTPLWNLSFPSVVKDYIDAICVAGKTFKYTDQGSVGLLTGKKAIHIQARGGIYVEPPMSELEMGDRFIRSILTFLGVPSIESVIVEGMAQLPDQAEEIKAKAIDEAKKAAIKF</sequence>
<evidence type="ECO:0000313" key="9">
    <source>
        <dbReference type="Proteomes" id="UP000284219"/>
    </source>
</evidence>
<organism evidence="8 9">
    <name type="scientific">Ammoniphilus oxalaticus</name>
    <dbReference type="NCBI Taxonomy" id="66863"/>
    <lineage>
        <taxon>Bacteria</taxon>
        <taxon>Bacillati</taxon>
        <taxon>Bacillota</taxon>
        <taxon>Bacilli</taxon>
        <taxon>Bacillales</taxon>
        <taxon>Paenibacillaceae</taxon>
        <taxon>Aneurinibacillus group</taxon>
        <taxon>Ammoniphilus</taxon>
    </lineage>
</organism>
<dbReference type="NCBIfam" id="NF010075">
    <property type="entry name" value="PRK13556.1"/>
    <property type="match status" value="1"/>
</dbReference>
<dbReference type="PANTHER" id="PTHR43741">
    <property type="entry name" value="FMN-DEPENDENT NADH-AZOREDUCTASE 1"/>
    <property type="match status" value="1"/>
</dbReference>
<evidence type="ECO:0000256" key="1">
    <source>
        <dbReference type="ARBA" id="ARBA00022630"/>
    </source>
</evidence>
<dbReference type="GO" id="GO:0016655">
    <property type="term" value="F:oxidoreductase activity, acting on NAD(P)H, quinone or similar compound as acceptor"/>
    <property type="evidence" value="ECO:0007669"/>
    <property type="project" value="InterPro"/>
</dbReference>
<dbReference type="GO" id="GO:0010181">
    <property type="term" value="F:FMN binding"/>
    <property type="evidence" value="ECO:0007669"/>
    <property type="project" value="UniProtKB-UniRule"/>
</dbReference>
<feature type="domain" description="Flavodoxin-like fold" evidence="7">
    <location>
        <begin position="3"/>
        <end position="206"/>
    </location>
</feature>
<keyword evidence="1 6" id="KW-0285">Flavoprotein</keyword>
<dbReference type="EC" id="1.7.1.17" evidence="6"/>
<keyword evidence="9" id="KW-1185">Reference proteome</keyword>
<dbReference type="GO" id="GO:0009055">
    <property type="term" value="F:electron transfer activity"/>
    <property type="evidence" value="ECO:0007669"/>
    <property type="project" value="UniProtKB-UniRule"/>
</dbReference>
<name>A0A419SLX8_9BACL</name>
<comment type="cofactor">
    <cofactor evidence="6">
        <name>FMN</name>
        <dbReference type="ChEBI" id="CHEBI:58210"/>
    </cofactor>
    <text evidence="6">Binds 1 FMN per subunit.</text>
</comment>
<reference evidence="8 9" key="1">
    <citation type="submission" date="2016-08" db="EMBL/GenBank/DDBJ databases">
        <title>Novel Firmicute Genomes.</title>
        <authorList>
            <person name="Poppleton D.I."/>
            <person name="Gribaldo S."/>
        </authorList>
    </citation>
    <scope>NUCLEOTIDE SEQUENCE [LARGE SCALE GENOMIC DNA]</scope>
    <source>
        <strain evidence="8 9">RAOx-1</strain>
    </source>
</reference>
<comment type="similarity">
    <text evidence="6">Belongs to the azoreductase type 1 family.</text>
</comment>
<keyword evidence="3 6" id="KW-0560">Oxidoreductase</keyword>
<dbReference type="RefSeq" id="WP_120188887.1">
    <property type="nucleotide sequence ID" value="NZ_MCHY01000007.1"/>
</dbReference>
<dbReference type="InterPro" id="IPR029039">
    <property type="entry name" value="Flavoprotein-like_sf"/>
</dbReference>
<comment type="caution">
    <text evidence="6">Lacks conserved residue(s) required for the propagation of feature annotation.</text>
</comment>
<evidence type="ECO:0000256" key="4">
    <source>
        <dbReference type="ARBA" id="ARBA00023027"/>
    </source>
</evidence>
<keyword evidence="4 6" id="KW-0520">NAD</keyword>
<dbReference type="HAMAP" id="MF_01216">
    <property type="entry name" value="Azoreductase_type1"/>
    <property type="match status" value="1"/>
</dbReference>
<proteinExistence type="inferred from homology"/>
<comment type="subunit">
    <text evidence="6">Homodimer.</text>
</comment>
<dbReference type="Pfam" id="PF02525">
    <property type="entry name" value="Flavodoxin_2"/>
    <property type="match status" value="1"/>
</dbReference>
<gene>
    <name evidence="6" type="primary">azoR</name>
    <name evidence="8" type="ORF">BEP19_04400</name>
</gene>
<evidence type="ECO:0000256" key="6">
    <source>
        <dbReference type="HAMAP-Rule" id="MF_01216"/>
    </source>
</evidence>
<dbReference type="PANTHER" id="PTHR43741:SF7">
    <property type="entry name" value="FMN-DEPENDENT NADH:QUINONE OXIDOREDUCTASE"/>
    <property type="match status" value="1"/>
</dbReference>